<evidence type="ECO:0000313" key="2">
    <source>
        <dbReference type="EMBL" id="POF34231.1"/>
    </source>
</evidence>
<evidence type="ECO:0000256" key="1">
    <source>
        <dbReference type="SAM" id="MobiDB-lite"/>
    </source>
</evidence>
<protein>
    <submittedName>
        <fullName evidence="2">Uncharacterized protein</fullName>
    </submittedName>
</protein>
<keyword evidence="3" id="KW-1185">Reference proteome</keyword>
<comment type="caution">
    <text evidence="2">The sequence shown here is derived from an EMBL/GenBank/DDBJ whole genome shotgun (WGS) entry which is preliminary data.</text>
</comment>
<feature type="region of interest" description="Disordered" evidence="1">
    <location>
        <begin position="1"/>
        <end position="29"/>
    </location>
</feature>
<sequence length="61" mass="6664">MRRGHGARRGGGSHMALRCGPGRTTQPAGSIIPAERLRFPFDITGWLTILRGLEKVRLSGH</sequence>
<reference evidence="2 3" key="1">
    <citation type="submission" date="2018-01" db="EMBL/GenBank/DDBJ databases">
        <title>Genomic Encyclopedia of Archaeal and Bacterial Type Strains, Phase II (KMG-II): from individual species to whole genera.</title>
        <authorList>
            <person name="Goeker M."/>
        </authorList>
    </citation>
    <scope>NUCLEOTIDE SEQUENCE [LARGE SCALE GENOMIC DNA]</scope>
    <source>
        <strain evidence="2 3">DSM 17023</strain>
    </source>
</reference>
<dbReference type="Proteomes" id="UP000236959">
    <property type="component" value="Unassembled WGS sequence"/>
</dbReference>
<dbReference type="AlphaFoldDB" id="A0A2S3V2M7"/>
<gene>
    <name evidence="2" type="ORF">CLV41_101684</name>
</gene>
<proteinExistence type="predicted"/>
<accession>A0A2S3V2M7</accession>
<dbReference type="EMBL" id="PPCN01000001">
    <property type="protein sequence ID" value="POF34231.1"/>
    <property type="molecule type" value="Genomic_DNA"/>
</dbReference>
<evidence type="ECO:0000313" key="3">
    <source>
        <dbReference type="Proteomes" id="UP000236959"/>
    </source>
</evidence>
<organism evidence="2 3">
    <name type="scientific">Roseibium marinum</name>
    <dbReference type="NCBI Taxonomy" id="281252"/>
    <lineage>
        <taxon>Bacteria</taxon>
        <taxon>Pseudomonadati</taxon>
        <taxon>Pseudomonadota</taxon>
        <taxon>Alphaproteobacteria</taxon>
        <taxon>Hyphomicrobiales</taxon>
        <taxon>Stappiaceae</taxon>
        <taxon>Roseibium</taxon>
    </lineage>
</organism>
<name>A0A2S3V2M7_9HYPH</name>